<name>A0A9P9WYT0_9PEZI</name>
<evidence type="ECO:0000256" key="1">
    <source>
        <dbReference type="SAM" id="Phobius"/>
    </source>
</evidence>
<reference evidence="2" key="1">
    <citation type="submission" date="2021-03" db="EMBL/GenBank/DDBJ databases">
        <title>Revisited historic fungal species revealed as producer of novel bioactive compounds through whole genome sequencing and comparative genomics.</title>
        <authorList>
            <person name="Vignolle G.A."/>
            <person name="Hochenegger N."/>
            <person name="Mach R.L."/>
            <person name="Mach-Aigner A.R."/>
            <person name="Javad Rahimi M."/>
            <person name="Salim K.A."/>
            <person name="Chan C.M."/>
            <person name="Lim L.B.L."/>
            <person name="Cai F."/>
            <person name="Druzhinina I.S."/>
            <person name="U'Ren J.M."/>
            <person name="Derntl C."/>
        </authorList>
    </citation>
    <scope>NUCLEOTIDE SEQUENCE</scope>
    <source>
        <strain evidence="2">TUCIM 5799</strain>
    </source>
</reference>
<accession>A0A9P9WYT0</accession>
<sequence length="134" mass="14656">MAPETLVDTMEYFACSLLLTLIGLFAVVTLSTAQVRDVARMTLLSFLRVSASAFGFILIGIIYVPILLLDRADENFIQPRFAGNISSTLGQRRVRHRRHNNSDVSELELGSPFISPKPPLRGGSSCALDASDLC</sequence>
<keyword evidence="1" id="KW-0812">Transmembrane</keyword>
<feature type="transmembrane region" description="Helical" evidence="1">
    <location>
        <begin position="45"/>
        <end position="69"/>
    </location>
</feature>
<keyword evidence="3" id="KW-1185">Reference proteome</keyword>
<dbReference type="AlphaFoldDB" id="A0A9P9WYT0"/>
<proteinExistence type="predicted"/>
<keyword evidence="1" id="KW-1133">Transmembrane helix</keyword>
<keyword evidence="1" id="KW-0472">Membrane</keyword>
<gene>
    <name evidence="2" type="ORF">JX265_000591</name>
</gene>
<protein>
    <submittedName>
        <fullName evidence="2">Uncharacterized protein</fullName>
    </submittedName>
</protein>
<dbReference type="EMBL" id="JAFIMR010000001">
    <property type="protein sequence ID" value="KAI1881765.1"/>
    <property type="molecule type" value="Genomic_DNA"/>
</dbReference>
<feature type="transmembrane region" description="Helical" evidence="1">
    <location>
        <begin position="12"/>
        <end position="33"/>
    </location>
</feature>
<evidence type="ECO:0000313" key="2">
    <source>
        <dbReference type="EMBL" id="KAI1881765.1"/>
    </source>
</evidence>
<organism evidence="2 3">
    <name type="scientific">Neoarthrinium moseri</name>
    <dbReference type="NCBI Taxonomy" id="1658444"/>
    <lineage>
        <taxon>Eukaryota</taxon>
        <taxon>Fungi</taxon>
        <taxon>Dikarya</taxon>
        <taxon>Ascomycota</taxon>
        <taxon>Pezizomycotina</taxon>
        <taxon>Sordariomycetes</taxon>
        <taxon>Xylariomycetidae</taxon>
        <taxon>Amphisphaeriales</taxon>
        <taxon>Apiosporaceae</taxon>
        <taxon>Neoarthrinium</taxon>
    </lineage>
</organism>
<comment type="caution">
    <text evidence="2">The sequence shown here is derived from an EMBL/GenBank/DDBJ whole genome shotgun (WGS) entry which is preliminary data.</text>
</comment>
<evidence type="ECO:0000313" key="3">
    <source>
        <dbReference type="Proteomes" id="UP000829685"/>
    </source>
</evidence>
<dbReference type="Proteomes" id="UP000829685">
    <property type="component" value="Unassembled WGS sequence"/>
</dbReference>